<feature type="transmembrane region" description="Helical" evidence="1">
    <location>
        <begin position="21"/>
        <end position="40"/>
    </location>
</feature>
<reference evidence="3 4" key="1">
    <citation type="submission" date="2018-11" db="EMBL/GenBank/DDBJ databases">
        <title>Draft genome sequence of Gordonia sp. RS15-1S isolated from rice stems.</title>
        <authorList>
            <person name="Muangham S."/>
        </authorList>
    </citation>
    <scope>NUCLEOTIDE SEQUENCE [LARGE SCALE GENOMIC DNA]</scope>
    <source>
        <strain evidence="3 4">RS15-1S</strain>
    </source>
</reference>
<accession>A0A3N4G5C6</accession>
<dbReference type="GO" id="GO:0051701">
    <property type="term" value="P:biological process involved in interaction with host"/>
    <property type="evidence" value="ECO:0007669"/>
    <property type="project" value="TreeGrafter"/>
</dbReference>
<keyword evidence="1" id="KW-0472">Membrane</keyword>
<proteinExistence type="predicted"/>
<protein>
    <submittedName>
        <fullName evidence="3">MCE family protein</fullName>
    </submittedName>
</protein>
<dbReference type="Pfam" id="PF02470">
    <property type="entry name" value="MlaD"/>
    <property type="match status" value="1"/>
</dbReference>
<dbReference type="PANTHER" id="PTHR33371:SF19">
    <property type="entry name" value="MCE-FAMILY PROTEIN MCE4A"/>
    <property type="match status" value="1"/>
</dbReference>
<name>A0A3N4G5C6_9ACTN</name>
<comment type="caution">
    <text evidence="3">The sequence shown here is derived from an EMBL/GenBank/DDBJ whole genome shotgun (WGS) entry which is preliminary data.</text>
</comment>
<evidence type="ECO:0000256" key="1">
    <source>
        <dbReference type="SAM" id="Phobius"/>
    </source>
</evidence>
<sequence>MIGPPIDVSGRGPSTGVLTRWGLAAIAVLAAIALPVTLYARGVFDDTVEVTVTSDRISEGLSVGADVKYQGLLVGHVESITIDDQGHQRMRLAVDATQADHIGGHLTATFVPSNIFGVTGIELTPSAPGSALRNGQIIAAQVDSSDVSAVSVLRDIGSISSTLTGSEVTAMINRLDEVVTQISPLMRSGFDLFALAHQHQQMPFAQMLRIADDTLRGAAGLSDPFVNLFTTLVEKTAMYADPQETAKVTGALTGLVQTFITLGQVVGADPGDLATVLDASLTLGAPLGYTLSTVPAAADDAHELIGRLDKMLPRVDGTVRLRLGLTLESLPAITSALPPAGAVRTGGGGR</sequence>
<dbReference type="PANTHER" id="PTHR33371">
    <property type="entry name" value="INTERMEMBRANE PHOSPHOLIPID TRANSPORT SYSTEM BINDING PROTEIN MLAD-RELATED"/>
    <property type="match status" value="1"/>
</dbReference>
<gene>
    <name evidence="3" type="ORF">EF294_16765</name>
</gene>
<organism evidence="3 4">
    <name type="scientific">Gordonia oryzae</name>
    <dbReference type="NCBI Taxonomy" id="2487349"/>
    <lineage>
        <taxon>Bacteria</taxon>
        <taxon>Bacillati</taxon>
        <taxon>Actinomycetota</taxon>
        <taxon>Actinomycetes</taxon>
        <taxon>Mycobacteriales</taxon>
        <taxon>Gordoniaceae</taxon>
        <taxon>Gordonia</taxon>
    </lineage>
</organism>
<keyword evidence="1" id="KW-1133">Transmembrane helix</keyword>
<keyword evidence="4" id="KW-1185">Reference proteome</keyword>
<dbReference type="InterPro" id="IPR003399">
    <property type="entry name" value="Mce/MlaD"/>
</dbReference>
<dbReference type="EMBL" id="RKMH01000013">
    <property type="protein sequence ID" value="RPA58053.1"/>
    <property type="molecule type" value="Genomic_DNA"/>
</dbReference>
<dbReference type="RefSeq" id="WP_123932062.1">
    <property type="nucleotide sequence ID" value="NZ_JBPSDP010000013.1"/>
</dbReference>
<feature type="domain" description="Mce/MlaD" evidence="2">
    <location>
        <begin position="47"/>
        <end position="125"/>
    </location>
</feature>
<dbReference type="GO" id="GO:0005576">
    <property type="term" value="C:extracellular region"/>
    <property type="evidence" value="ECO:0007669"/>
    <property type="project" value="TreeGrafter"/>
</dbReference>
<evidence type="ECO:0000313" key="3">
    <source>
        <dbReference type="EMBL" id="RPA58053.1"/>
    </source>
</evidence>
<dbReference type="AlphaFoldDB" id="A0A3N4G5C6"/>
<keyword evidence="1" id="KW-0812">Transmembrane</keyword>
<evidence type="ECO:0000259" key="2">
    <source>
        <dbReference type="Pfam" id="PF02470"/>
    </source>
</evidence>
<dbReference type="Proteomes" id="UP000267536">
    <property type="component" value="Unassembled WGS sequence"/>
</dbReference>
<dbReference type="InterPro" id="IPR052336">
    <property type="entry name" value="MlaD_Phospholipid_Transporter"/>
</dbReference>
<dbReference type="OrthoDB" id="4367345at2"/>
<evidence type="ECO:0000313" key="4">
    <source>
        <dbReference type="Proteomes" id="UP000267536"/>
    </source>
</evidence>